<name>B6GXQ8_PENRW</name>
<organism evidence="1 2">
    <name type="scientific">Penicillium rubens (strain ATCC 28089 / DSM 1075 / NRRL 1951 / Wisconsin 54-1255)</name>
    <name type="common">Penicillium chrysogenum</name>
    <dbReference type="NCBI Taxonomy" id="500485"/>
    <lineage>
        <taxon>Eukaryota</taxon>
        <taxon>Fungi</taxon>
        <taxon>Dikarya</taxon>
        <taxon>Ascomycota</taxon>
        <taxon>Pezizomycotina</taxon>
        <taxon>Eurotiomycetes</taxon>
        <taxon>Eurotiomycetidae</taxon>
        <taxon>Eurotiales</taxon>
        <taxon>Aspergillaceae</taxon>
        <taxon>Penicillium</taxon>
        <taxon>Penicillium chrysogenum species complex</taxon>
    </lineage>
</organism>
<gene>
    <name evidence="1" type="ORF">Pc12g11790</name>
    <name evidence="1" type="ORF">PCH_Pc12g11790</name>
</gene>
<dbReference type="Proteomes" id="UP000000724">
    <property type="component" value="Contig Pc00c12"/>
</dbReference>
<evidence type="ECO:0000313" key="1">
    <source>
        <dbReference type="EMBL" id="CAP80806.1"/>
    </source>
</evidence>
<proteinExistence type="predicted"/>
<accession>B6GXQ8</accession>
<dbReference type="HOGENOM" id="CLU_1008665_0_0_1"/>
<sequence length="276" mass="30710">MDHTGPSGSHMFIMSTDCGIPGTLAPSAKIQCYNMGQHGLIQHSFSVAKCLLGYFLDPAPTTGVDDGKFMILWGLSDPPRLMHLPSMGLSNPYSAVTVLAFNFPELAVHLKGFPFSTIKGKICDTFAQPHVSMLHCDLVRIKTRNTRRASGPSKSDVFPWRSSGGEVKPVVHLEFGMPLCTNFQPLGVRWAYTTYDLQYDFSYMTTFNFLKTCLPPVKLANNVSRGEVQVLRDLPRKKMLDIQVVQMMNIKLKTNMPKSIDGLMCSRNLSGKISDR</sequence>
<dbReference type="VEuPathDB" id="FungiDB:PCH_Pc12g11790"/>
<reference evidence="1 2" key="1">
    <citation type="journal article" date="2008" name="Nat. Biotechnol.">
        <title>Genome sequencing and analysis of the filamentous fungus Penicillium chrysogenum.</title>
        <authorList>
            <person name="van den Berg M.A."/>
            <person name="Albang R."/>
            <person name="Albermann K."/>
            <person name="Badger J.H."/>
            <person name="Daran J.-M."/>
            <person name="Driessen A.J.M."/>
            <person name="Garcia-Estrada C."/>
            <person name="Fedorova N.D."/>
            <person name="Harris D.M."/>
            <person name="Heijne W.H.M."/>
            <person name="Joardar V.S."/>
            <person name="Kiel J.A.K.W."/>
            <person name="Kovalchuk A."/>
            <person name="Martin J.F."/>
            <person name="Nierman W.C."/>
            <person name="Nijland J.G."/>
            <person name="Pronk J.T."/>
            <person name="Roubos J.A."/>
            <person name="van der Klei I.J."/>
            <person name="van Peij N.N.M.E."/>
            <person name="Veenhuis M."/>
            <person name="von Doehren H."/>
            <person name="Wagner C."/>
            <person name="Wortman J.R."/>
            <person name="Bovenberg R.A.L."/>
        </authorList>
    </citation>
    <scope>NUCLEOTIDE SEQUENCE [LARGE SCALE GENOMIC DNA]</scope>
    <source>
        <strain evidence="2">ATCC 28089 / DSM 1075 / NRRL 1951 / Wisconsin 54-1255</strain>
    </source>
</reference>
<dbReference type="OrthoDB" id="10582142at2759"/>
<keyword evidence="2" id="KW-1185">Reference proteome</keyword>
<protein>
    <submittedName>
        <fullName evidence="1">Uncharacterized protein</fullName>
    </submittedName>
</protein>
<evidence type="ECO:0000313" key="2">
    <source>
        <dbReference type="Proteomes" id="UP000000724"/>
    </source>
</evidence>
<dbReference type="AlphaFoldDB" id="B6GXQ8"/>
<dbReference type="EMBL" id="AM920427">
    <property type="protein sequence ID" value="CAP80806.1"/>
    <property type="molecule type" value="Genomic_DNA"/>
</dbReference>